<protein>
    <submittedName>
        <fullName evidence="2">Heterokaryon incompatibility</fullName>
    </submittedName>
</protein>
<dbReference type="PANTHER" id="PTHR24148:SF64">
    <property type="entry name" value="HETEROKARYON INCOMPATIBILITY DOMAIN-CONTAINING PROTEIN"/>
    <property type="match status" value="1"/>
</dbReference>
<evidence type="ECO:0000313" key="3">
    <source>
        <dbReference type="Proteomes" id="UP001303889"/>
    </source>
</evidence>
<gene>
    <name evidence="2" type="ORF">C8A05DRAFT_16255</name>
</gene>
<comment type="caution">
    <text evidence="2">The sequence shown here is derived from an EMBL/GenBank/DDBJ whole genome shotgun (WGS) entry which is preliminary data.</text>
</comment>
<dbReference type="Pfam" id="PF06985">
    <property type="entry name" value="HET"/>
    <property type="match status" value="1"/>
</dbReference>
<evidence type="ECO:0000259" key="1">
    <source>
        <dbReference type="Pfam" id="PF06985"/>
    </source>
</evidence>
<dbReference type="Proteomes" id="UP001303889">
    <property type="component" value="Unassembled WGS sequence"/>
</dbReference>
<reference evidence="2" key="2">
    <citation type="submission" date="2023-05" db="EMBL/GenBank/DDBJ databases">
        <authorList>
            <consortium name="Lawrence Berkeley National Laboratory"/>
            <person name="Steindorff A."/>
            <person name="Hensen N."/>
            <person name="Bonometti L."/>
            <person name="Westerberg I."/>
            <person name="Brannstrom I.O."/>
            <person name="Guillou S."/>
            <person name="Cros-Aarteil S."/>
            <person name="Calhoun S."/>
            <person name="Haridas S."/>
            <person name="Kuo A."/>
            <person name="Mondo S."/>
            <person name="Pangilinan J."/>
            <person name="Riley R."/>
            <person name="Labutti K."/>
            <person name="Andreopoulos B."/>
            <person name="Lipzen A."/>
            <person name="Chen C."/>
            <person name="Yanf M."/>
            <person name="Daum C."/>
            <person name="Ng V."/>
            <person name="Clum A."/>
            <person name="Ohm R."/>
            <person name="Martin F."/>
            <person name="Silar P."/>
            <person name="Natvig D."/>
            <person name="Lalanne C."/>
            <person name="Gautier V."/>
            <person name="Ament-Velasquez S.L."/>
            <person name="Kruys A."/>
            <person name="Hutchinson M.I."/>
            <person name="Powell A.J."/>
            <person name="Barry K."/>
            <person name="Miller A.N."/>
            <person name="Grigoriev I.V."/>
            <person name="Debuchy R."/>
            <person name="Gladieux P."/>
            <person name="Thoren M.H."/>
            <person name="Johannesson H."/>
        </authorList>
    </citation>
    <scope>NUCLEOTIDE SEQUENCE</scope>
    <source>
        <strain evidence="2">CBS 103.79</strain>
    </source>
</reference>
<proteinExistence type="predicted"/>
<accession>A0AAN6MIM5</accession>
<feature type="non-terminal residue" evidence="2">
    <location>
        <position position="1"/>
    </location>
</feature>
<reference evidence="2" key="1">
    <citation type="journal article" date="2023" name="Mol. Phylogenet. Evol.">
        <title>Genome-scale phylogeny and comparative genomics of the fungal order Sordariales.</title>
        <authorList>
            <person name="Hensen N."/>
            <person name="Bonometti L."/>
            <person name="Westerberg I."/>
            <person name="Brannstrom I.O."/>
            <person name="Guillou S."/>
            <person name="Cros-Aarteil S."/>
            <person name="Calhoun S."/>
            <person name="Haridas S."/>
            <person name="Kuo A."/>
            <person name="Mondo S."/>
            <person name="Pangilinan J."/>
            <person name="Riley R."/>
            <person name="LaButti K."/>
            <person name="Andreopoulos B."/>
            <person name="Lipzen A."/>
            <person name="Chen C."/>
            <person name="Yan M."/>
            <person name="Daum C."/>
            <person name="Ng V."/>
            <person name="Clum A."/>
            <person name="Steindorff A."/>
            <person name="Ohm R.A."/>
            <person name="Martin F."/>
            <person name="Silar P."/>
            <person name="Natvig D.O."/>
            <person name="Lalanne C."/>
            <person name="Gautier V."/>
            <person name="Ament-Velasquez S.L."/>
            <person name="Kruys A."/>
            <person name="Hutchinson M.I."/>
            <person name="Powell A.J."/>
            <person name="Barry K."/>
            <person name="Miller A.N."/>
            <person name="Grigoriev I.V."/>
            <person name="Debuchy R."/>
            <person name="Gladieux P."/>
            <person name="Hiltunen Thoren M."/>
            <person name="Johannesson H."/>
        </authorList>
    </citation>
    <scope>NUCLEOTIDE SEQUENCE</scope>
    <source>
        <strain evidence="2">CBS 103.79</strain>
    </source>
</reference>
<dbReference type="EMBL" id="MU855569">
    <property type="protein sequence ID" value="KAK3901582.1"/>
    <property type="molecule type" value="Genomic_DNA"/>
</dbReference>
<dbReference type="PANTHER" id="PTHR24148">
    <property type="entry name" value="ANKYRIN REPEAT DOMAIN-CONTAINING PROTEIN 39 HOMOLOG-RELATED"/>
    <property type="match status" value="1"/>
</dbReference>
<dbReference type="InterPro" id="IPR010730">
    <property type="entry name" value="HET"/>
</dbReference>
<organism evidence="2 3">
    <name type="scientific">Staphylotrichum tortipilum</name>
    <dbReference type="NCBI Taxonomy" id="2831512"/>
    <lineage>
        <taxon>Eukaryota</taxon>
        <taxon>Fungi</taxon>
        <taxon>Dikarya</taxon>
        <taxon>Ascomycota</taxon>
        <taxon>Pezizomycotina</taxon>
        <taxon>Sordariomycetes</taxon>
        <taxon>Sordariomycetidae</taxon>
        <taxon>Sordariales</taxon>
        <taxon>Chaetomiaceae</taxon>
        <taxon>Staphylotrichum</taxon>
    </lineage>
</organism>
<feature type="domain" description="Heterokaryon incompatibility" evidence="1">
    <location>
        <begin position="8"/>
        <end position="81"/>
    </location>
</feature>
<sequence>PCTMGHSQACDTPERWEDAVRLVKNHGLLSFPLWIDAICINQTDVVEKSHQIGLMARIYSQSTIMLMWLGPEDATSSAALALTKEMLESST</sequence>
<evidence type="ECO:0000313" key="2">
    <source>
        <dbReference type="EMBL" id="KAK3901582.1"/>
    </source>
</evidence>
<keyword evidence="3" id="KW-1185">Reference proteome</keyword>
<dbReference type="AlphaFoldDB" id="A0AAN6MIM5"/>
<dbReference type="InterPro" id="IPR052895">
    <property type="entry name" value="HetReg/Transcr_Mod"/>
</dbReference>
<name>A0AAN6MIM5_9PEZI</name>